<evidence type="ECO:0000256" key="5">
    <source>
        <dbReference type="ARBA" id="ARBA00023015"/>
    </source>
</evidence>
<evidence type="ECO:0000256" key="4">
    <source>
        <dbReference type="ARBA" id="ARBA00023012"/>
    </source>
</evidence>
<evidence type="ECO:0000259" key="10">
    <source>
        <dbReference type="PROSITE" id="PS50110"/>
    </source>
</evidence>
<accession>A0ABW0M497</accession>
<gene>
    <name evidence="11" type="ORF">ACFPPD_23985</name>
</gene>
<proteinExistence type="predicted"/>
<evidence type="ECO:0000256" key="8">
    <source>
        <dbReference type="PROSITE-ProRule" id="PRU00169"/>
    </source>
</evidence>
<evidence type="ECO:0000256" key="6">
    <source>
        <dbReference type="ARBA" id="ARBA00023125"/>
    </source>
</evidence>
<dbReference type="CDD" id="cd17536">
    <property type="entry name" value="REC_YesN-like"/>
    <property type="match status" value="1"/>
</dbReference>
<keyword evidence="5" id="KW-0805">Transcription regulation</keyword>
<name>A0ABW0M497_9BACL</name>
<evidence type="ECO:0000259" key="9">
    <source>
        <dbReference type="PROSITE" id="PS01124"/>
    </source>
</evidence>
<feature type="domain" description="HTH araC/xylS-type" evidence="9">
    <location>
        <begin position="412"/>
        <end position="511"/>
    </location>
</feature>
<dbReference type="EMBL" id="JBHSMH010000111">
    <property type="protein sequence ID" value="MFC5471743.1"/>
    <property type="molecule type" value="Genomic_DNA"/>
</dbReference>
<dbReference type="Proteomes" id="UP001596105">
    <property type="component" value="Unassembled WGS sequence"/>
</dbReference>
<dbReference type="SMART" id="SM00448">
    <property type="entry name" value="REC"/>
    <property type="match status" value="1"/>
</dbReference>
<dbReference type="InterPro" id="IPR020449">
    <property type="entry name" value="Tscrpt_reg_AraC-type_HTH"/>
</dbReference>
<evidence type="ECO:0000313" key="11">
    <source>
        <dbReference type="EMBL" id="MFC5471743.1"/>
    </source>
</evidence>
<feature type="modified residue" description="4-aspartylphosphate" evidence="8">
    <location>
        <position position="55"/>
    </location>
</feature>
<sequence>MIRVMIVEDEAPIQRSLRSLVESAHDMFEVAAMAFNGQEALEMLERAKPDLILTDIRMPVMNGLELTQYVRERYPDIEIILLSGYQDFEYARRAMQLGIQHYLLKPVSRSQIGKLLETIYSEISIRQKKSYVQYASSLISGEDLNDFPPERLESFGSHLLLLICAGPLPLYSFNDRIPGRQFWESRDLAQIVQTEVGKIGDLAVINGITVSERWLLFSYYKNQAVSRSPGSWAELIADRLGKELPVSIVYSRFYSDMSQTANLAQLIRSVMLKHIPFGAPLLLSIYDAQLTYDNETELGSHKERKFALALEQQNMELFKSEIVHLIDQWSRMLPSQRFVEDQLTRLLSGFVKKLGTDFPYSPETLELDVHKIIMHAPDYDHIALHICRIIDFLFSIRHNDTTEKEGNEGLADKIEDYLREHSAEDIDHKLLSDRFGLVPSYLSKVFAKYKGVSPAKFVVQLRVDKAKELLLKHPDLLTKDIAQLVGYTDASHFSRIFKRETGLYPTEFRKSNRIQES</sequence>
<organism evidence="11 12">
    <name type="scientific">Cohnella suwonensis</name>
    <dbReference type="NCBI Taxonomy" id="696072"/>
    <lineage>
        <taxon>Bacteria</taxon>
        <taxon>Bacillati</taxon>
        <taxon>Bacillota</taxon>
        <taxon>Bacilli</taxon>
        <taxon>Bacillales</taxon>
        <taxon>Paenibacillaceae</taxon>
        <taxon>Cohnella</taxon>
    </lineage>
</organism>
<dbReference type="InterPro" id="IPR011006">
    <property type="entry name" value="CheY-like_superfamily"/>
</dbReference>
<dbReference type="SUPFAM" id="SSF46689">
    <property type="entry name" value="Homeodomain-like"/>
    <property type="match status" value="1"/>
</dbReference>
<dbReference type="InterPro" id="IPR018060">
    <property type="entry name" value="HTH_AraC"/>
</dbReference>
<dbReference type="InterPro" id="IPR009057">
    <property type="entry name" value="Homeodomain-like_sf"/>
</dbReference>
<dbReference type="PROSITE" id="PS50110">
    <property type="entry name" value="RESPONSE_REGULATORY"/>
    <property type="match status" value="1"/>
</dbReference>
<keyword evidence="7" id="KW-0804">Transcription</keyword>
<keyword evidence="6" id="KW-0238">DNA-binding</keyword>
<dbReference type="Gene3D" id="3.40.50.2300">
    <property type="match status" value="1"/>
</dbReference>
<dbReference type="Pfam" id="PF12833">
    <property type="entry name" value="HTH_18"/>
    <property type="match status" value="1"/>
</dbReference>
<evidence type="ECO:0000256" key="2">
    <source>
        <dbReference type="ARBA" id="ARBA00022490"/>
    </source>
</evidence>
<dbReference type="InterPro" id="IPR001789">
    <property type="entry name" value="Sig_transdc_resp-reg_receiver"/>
</dbReference>
<comment type="caution">
    <text evidence="11">The sequence shown here is derived from an EMBL/GenBank/DDBJ whole genome shotgun (WGS) entry which is preliminary data.</text>
</comment>
<dbReference type="Pfam" id="PF00072">
    <property type="entry name" value="Response_reg"/>
    <property type="match status" value="1"/>
</dbReference>
<dbReference type="PANTHER" id="PTHR42713">
    <property type="entry name" value="HISTIDINE KINASE-RELATED"/>
    <property type="match status" value="1"/>
</dbReference>
<evidence type="ECO:0000313" key="12">
    <source>
        <dbReference type="Proteomes" id="UP001596105"/>
    </source>
</evidence>
<evidence type="ECO:0000256" key="7">
    <source>
        <dbReference type="ARBA" id="ARBA00023163"/>
    </source>
</evidence>
<reference evidence="12" key="1">
    <citation type="journal article" date="2019" name="Int. J. Syst. Evol. Microbiol.">
        <title>The Global Catalogue of Microorganisms (GCM) 10K type strain sequencing project: providing services to taxonomists for standard genome sequencing and annotation.</title>
        <authorList>
            <consortium name="The Broad Institute Genomics Platform"/>
            <consortium name="The Broad Institute Genome Sequencing Center for Infectious Disease"/>
            <person name="Wu L."/>
            <person name="Ma J."/>
        </authorList>
    </citation>
    <scope>NUCLEOTIDE SEQUENCE [LARGE SCALE GENOMIC DNA]</scope>
    <source>
        <strain evidence="12">CCUG 57113</strain>
    </source>
</reference>
<dbReference type="SUPFAM" id="SSF52172">
    <property type="entry name" value="CheY-like"/>
    <property type="match status" value="1"/>
</dbReference>
<evidence type="ECO:0000256" key="1">
    <source>
        <dbReference type="ARBA" id="ARBA00004496"/>
    </source>
</evidence>
<dbReference type="PRINTS" id="PR00032">
    <property type="entry name" value="HTHARAC"/>
</dbReference>
<dbReference type="RefSeq" id="WP_209744042.1">
    <property type="nucleotide sequence ID" value="NZ_JBHSMH010000111.1"/>
</dbReference>
<keyword evidence="12" id="KW-1185">Reference proteome</keyword>
<dbReference type="InterPro" id="IPR051552">
    <property type="entry name" value="HptR"/>
</dbReference>
<dbReference type="SMART" id="SM00342">
    <property type="entry name" value="HTH_ARAC"/>
    <property type="match status" value="1"/>
</dbReference>
<protein>
    <submittedName>
        <fullName evidence="11">Response regulator</fullName>
    </submittedName>
</protein>
<evidence type="ECO:0000256" key="3">
    <source>
        <dbReference type="ARBA" id="ARBA00022553"/>
    </source>
</evidence>
<keyword evidence="4" id="KW-0902">Two-component regulatory system</keyword>
<dbReference type="PROSITE" id="PS01124">
    <property type="entry name" value="HTH_ARAC_FAMILY_2"/>
    <property type="match status" value="1"/>
</dbReference>
<dbReference type="PANTHER" id="PTHR42713:SF3">
    <property type="entry name" value="TRANSCRIPTIONAL REGULATORY PROTEIN HPTR"/>
    <property type="match status" value="1"/>
</dbReference>
<feature type="domain" description="Response regulatory" evidence="10">
    <location>
        <begin position="3"/>
        <end position="120"/>
    </location>
</feature>
<keyword evidence="2" id="KW-0963">Cytoplasm</keyword>
<comment type="subcellular location">
    <subcellularLocation>
        <location evidence="1">Cytoplasm</location>
    </subcellularLocation>
</comment>
<keyword evidence="3 8" id="KW-0597">Phosphoprotein</keyword>
<dbReference type="Gene3D" id="1.10.10.60">
    <property type="entry name" value="Homeodomain-like"/>
    <property type="match status" value="2"/>
</dbReference>